<dbReference type="EMBL" id="JADQDM010000002">
    <property type="protein sequence ID" value="MBF9221030.1"/>
    <property type="molecule type" value="Genomic_DNA"/>
</dbReference>
<evidence type="ECO:0008006" key="3">
    <source>
        <dbReference type="Google" id="ProtNLM"/>
    </source>
</evidence>
<name>A0ABS0I293_9BACT</name>
<dbReference type="RefSeq" id="WP_196292446.1">
    <property type="nucleotide sequence ID" value="NZ_JADQDM010000002.1"/>
</dbReference>
<comment type="caution">
    <text evidence="1">The sequence shown here is derived from an EMBL/GenBank/DDBJ whole genome shotgun (WGS) entry which is preliminary data.</text>
</comment>
<organism evidence="1 2">
    <name type="scientific">Hymenobacter ruricola</name>
    <dbReference type="NCBI Taxonomy" id="2791023"/>
    <lineage>
        <taxon>Bacteria</taxon>
        <taxon>Pseudomonadati</taxon>
        <taxon>Bacteroidota</taxon>
        <taxon>Cytophagia</taxon>
        <taxon>Cytophagales</taxon>
        <taxon>Hymenobacteraceae</taxon>
        <taxon>Hymenobacter</taxon>
    </lineage>
</organism>
<sequence>MAALEEIKQAISEYACAYQRLNELQRKHSELIPEGDQKTGAVGEFYAKLYVEALYPEATISFGGNSNKAWDIQIAQNGNLRHIQVKTSSAFSKYRKLSPIHHGWHELYILHLNTALQPDGFWVISDNALIDKGQVLRESYGPRPDQHSKKSGKLLFGPNRIDEFRSLISQNNPGLF</sequence>
<evidence type="ECO:0000313" key="2">
    <source>
        <dbReference type="Proteomes" id="UP000618931"/>
    </source>
</evidence>
<gene>
    <name evidence="1" type="ORF">I2H31_07940</name>
</gene>
<keyword evidence="2" id="KW-1185">Reference proteome</keyword>
<protein>
    <recommendedName>
        <fullName evidence="3">DUF4365 domain-containing protein</fullName>
    </recommendedName>
</protein>
<reference evidence="1 2" key="1">
    <citation type="submission" date="2020-11" db="EMBL/GenBank/DDBJ databases">
        <authorList>
            <person name="Kim M.K."/>
        </authorList>
    </citation>
    <scope>NUCLEOTIDE SEQUENCE [LARGE SCALE GENOMIC DNA]</scope>
    <source>
        <strain evidence="1 2">BT662</strain>
    </source>
</reference>
<dbReference type="Proteomes" id="UP000618931">
    <property type="component" value="Unassembled WGS sequence"/>
</dbReference>
<evidence type="ECO:0000313" key="1">
    <source>
        <dbReference type="EMBL" id="MBF9221030.1"/>
    </source>
</evidence>
<proteinExistence type="predicted"/>
<accession>A0ABS0I293</accession>